<reference evidence="1 2" key="1">
    <citation type="journal article" date="2013" name="BMC Genomics">
        <title>Genomics-driven discovery of the pneumocandin biosynthetic gene cluster in the fungus Glarea lozoyensis.</title>
        <authorList>
            <person name="Chen L."/>
            <person name="Yue Q."/>
            <person name="Zhang X."/>
            <person name="Xiang M."/>
            <person name="Wang C."/>
            <person name="Li S."/>
            <person name="Che Y."/>
            <person name="Ortiz-Lopez F.J."/>
            <person name="Bills G.F."/>
            <person name="Liu X."/>
            <person name="An Z."/>
        </authorList>
    </citation>
    <scope>NUCLEOTIDE SEQUENCE [LARGE SCALE GENOMIC DNA]</scope>
    <source>
        <strain evidence="2">ATCC 20868 / MF5171</strain>
    </source>
</reference>
<dbReference type="HOGENOM" id="CLU_2223536_0_0_1"/>
<name>S3D3A2_GLAL2</name>
<dbReference type="GeneID" id="19466441"/>
<dbReference type="EMBL" id="KE145359">
    <property type="protein sequence ID" value="EPE32255.1"/>
    <property type="molecule type" value="Genomic_DNA"/>
</dbReference>
<evidence type="ECO:0000313" key="2">
    <source>
        <dbReference type="Proteomes" id="UP000016922"/>
    </source>
</evidence>
<organism evidence="1 2">
    <name type="scientific">Glarea lozoyensis (strain ATCC 20868 / MF5171)</name>
    <dbReference type="NCBI Taxonomy" id="1116229"/>
    <lineage>
        <taxon>Eukaryota</taxon>
        <taxon>Fungi</taxon>
        <taxon>Dikarya</taxon>
        <taxon>Ascomycota</taxon>
        <taxon>Pezizomycotina</taxon>
        <taxon>Leotiomycetes</taxon>
        <taxon>Helotiales</taxon>
        <taxon>Helotiaceae</taxon>
        <taxon>Glarea</taxon>
    </lineage>
</organism>
<keyword evidence="2" id="KW-1185">Reference proteome</keyword>
<accession>S3D3A2</accession>
<gene>
    <name evidence="1" type="ORF">GLAREA_07388</name>
</gene>
<dbReference type="KEGG" id="glz:GLAREA_07388"/>
<proteinExistence type="predicted"/>
<dbReference type="RefSeq" id="XP_008080267.1">
    <property type="nucleotide sequence ID" value="XM_008082076.1"/>
</dbReference>
<evidence type="ECO:0000313" key="1">
    <source>
        <dbReference type="EMBL" id="EPE32255.1"/>
    </source>
</evidence>
<protein>
    <submittedName>
        <fullName evidence="1">Uncharacterized protein</fullName>
    </submittedName>
</protein>
<dbReference type="AlphaFoldDB" id="S3D3A2"/>
<sequence length="106" mass="11880">MERNALQKRVRRNQLGEIAAWAPGWLRDRVMARSNERKGGGKCRIRTSGVERADGGNWKLNVARPASTAMSATASKTGNGQVILHQRTLSNIQIHVMLDFQVNRKK</sequence>
<dbReference type="Proteomes" id="UP000016922">
    <property type="component" value="Unassembled WGS sequence"/>
</dbReference>